<organism evidence="1">
    <name type="scientific">marine sediment metagenome</name>
    <dbReference type="NCBI Taxonomy" id="412755"/>
    <lineage>
        <taxon>unclassified sequences</taxon>
        <taxon>metagenomes</taxon>
        <taxon>ecological metagenomes</taxon>
    </lineage>
</organism>
<accession>A0A0F8ZFT8</accession>
<proteinExistence type="predicted"/>
<feature type="non-terminal residue" evidence="1">
    <location>
        <position position="1"/>
    </location>
</feature>
<protein>
    <submittedName>
        <fullName evidence="1">Uncharacterized protein</fullName>
    </submittedName>
</protein>
<evidence type="ECO:0000313" key="1">
    <source>
        <dbReference type="EMBL" id="KKK65344.1"/>
    </source>
</evidence>
<reference evidence="1" key="1">
    <citation type="journal article" date="2015" name="Nature">
        <title>Complex archaea that bridge the gap between prokaryotes and eukaryotes.</title>
        <authorList>
            <person name="Spang A."/>
            <person name="Saw J.H."/>
            <person name="Jorgensen S.L."/>
            <person name="Zaremba-Niedzwiedzka K."/>
            <person name="Martijn J."/>
            <person name="Lind A.E."/>
            <person name="van Eijk R."/>
            <person name="Schleper C."/>
            <person name="Guy L."/>
            <person name="Ettema T.J."/>
        </authorList>
    </citation>
    <scope>NUCLEOTIDE SEQUENCE</scope>
</reference>
<name>A0A0F8ZFT8_9ZZZZ</name>
<sequence>RSDGTFPFDVREGAVELQSFAAIAGWQKVDVVFTATTTGLRFLSFATSAGYVEFDKMSFREVLDQTIDKAKGGLVCLLGDGQGTGKPAFRNPGLFFDGVDDDFTLPPDPTGTFTVAWKRRNEAVVFASDLTTWNLIGAPGGFAGLLDYLAVWNFALSPIQKTDLSLAWQGGRSA</sequence>
<dbReference type="AlphaFoldDB" id="A0A0F8ZFT8"/>
<dbReference type="EMBL" id="LAZR01060601">
    <property type="protein sequence ID" value="KKK65344.1"/>
    <property type="molecule type" value="Genomic_DNA"/>
</dbReference>
<comment type="caution">
    <text evidence="1">The sequence shown here is derived from an EMBL/GenBank/DDBJ whole genome shotgun (WGS) entry which is preliminary data.</text>
</comment>
<gene>
    <name evidence="1" type="ORF">LCGC14_2975090</name>
</gene>